<comment type="caution">
    <text evidence="2">The sequence shown here is derived from an EMBL/GenBank/DDBJ whole genome shotgun (WGS) entry which is preliminary data.</text>
</comment>
<dbReference type="GO" id="GO:1904680">
    <property type="term" value="F:peptide transmembrane transporter activity"/>
    <property type="evidence" value="ECO:0007669"/>
    <property type="project" value="TreeGrafter"/>
</dbReference>
<evidence type="ECO:0000259" key="1">
    <source>
        <dbReference type="Pfam" id="PF00496"/>
    </source>
</evidence>
<accession>A0A497E4N7</accession>
<feature type="domain" description="Solute-binding protein family 5" evidence="1">
    <location>
        <begin position="51"/>
        <end position="316"/>
    </location>
</feature>
<dbReference type="PANTHER" id="PTHR30290">
    <property type="entry name" value="PERIPLASMIC BINDING COMPONENT OF ABC TRANSPORTER"/>
    <property type="match status" value="1"/>
</dbReference>
<proteinExistence type="predicted"/>
<evidence type="ECO:0000313" key="3">
    <source>
        <dbReference type="Proteomes" id="UP000279422"/>
    </source>
</evidence>
<dbReference type="InterPro" id="IPR000914">
    <property type="entry name" value="SBP_5_dom"/>
</dbReference>
<gene>
    <name evidence="2" type="ORF">DRJ00_02990</name>
</gene>
<dbReference type="CDD" id="cd08500">
    <property type="entry name" value="PBP2_NikA_DppA_OppA_like_4"/>
    <property type="match status" value="1"/>
</dbReference>
<evidence type="ECO:0000313" key="2">
    <source>
        <dbReference type="EMBL" id="RLE09918.1"/>
    </source>
</evidence>
<dbReference type="EMBL" id="QMPZ01000024">
    <property type="protein sequence ID" value="RLE09918.1"/>
    <property type="molecule type" value="Genomic_DNA"/>
</dbReference>
<sequence length="421" mass="48777">MGYVVKQPIRIRAPEKLEKKVKQEGYEFWYQLFQVKSDVCQNPELPTIRSWKLKTAPPANRLVTERNPYYWKVDPAGNQLPYIDRIAFDMVESAEITNFKATAGGLDMHSRYMSFANYTLFMKNREKGDYRVIRWVNPIPDVLNINQNCKDPVLRKLFENRKFRIALSLAINREEISELCYLGVAEPWGALPCESDPYYVKPRYLEYNPEKANELLDEIGLTKRNDEGYRLRPDGKVLSVTIETYGAEEAGGAADEYQLIKEEWEKIGIKTALKVEQRDLWQSRRAAGEIQICAYLTAGIHWVVDPSWYVPTLSTSAYAPLYGLWYATGGKGGEKPTGELRRLQELYDKMKVTIDEKERTKLGKEIIRSHAENVWVIGIVRYPALCIVKNNFRNVPEDGIQSYRLMTPGYLNPEQFFIKQK</sequence>
<name>A0A497E4N7_UNCAE</name>
<organism evidence="2 3">
    <name type="scientific">Aerophobetes bacterium</name>
    <dbReference type="NCBI Taxonomy" id="2030807"/>
    <lineage>
        <taxon>Bacteria</taxon>
        <taxon>Candidatus Aerophobota</taxon>
    </lineage>
</organism>
<reference evidence="2 3" key="1">
    <citation type="submission" date="2018-06" db="EMBL/GenBank/DDBJ databases">
        <title>Extensive metabolic versatility and redundancy in microbially diverse, dynamic hydrothermal sediments.</title>
        <authorList>
            <person name="Dombrowski N."/>
            <person name="Teske A."/>
            <person name="Baker B.J."/>
        </authorList>
    </citation>
    <scope>NUCLEOTIDE SEQUENCE [LARGE SCALE GENOMIC DNA]</scope>
    <source>
        <strain evidence="2">B47_G16</strain>
    </source>
</reference>
<dbReference type="GO" id="GO:0015833">
    <property type="term" value="P:peptide transport"/>
    <property type="evidence" value="ECO:0007669"/>
    <property type="project" value="TreeGrafter"/>
</dbReference>
<dbReference type="Gene3D" id="3.10.105.10">
    <property type="entry name" value="Dipeptide-binding Protein, Domain 3"/>
    <property type="match status" value="1"/>
</dbReference>
<dbReference type="AlphaFoldDB" id="A0A497E4N7"/>
<dbReference type="Gene3D" id="3.40.190.10">
    <property type="entry name" value="Periplasmic binding protein-like II"/>
    <property type="match status" value="1"/>
</dbReference>
<protein>
    <recommendedName>
        <fullName evidence="1">Solute-binding protein family 5 domain-containing protein</fullName>
    </recommendedName>
</protein>
<dbReference type="Pfam" id="PF00496">
    <property type="entry name" value="SBP_bac_5"/>
    <property type="match status" value="1"/>
</dbReference>
<dbReference type="SUPFAM" id="SSF53850">
    <property type="entry name" value="Periplasmic binding protein-like II"/>
    <property type="match status" value="1"/>
</dbReference>
<dbReference type="InterPro" id="IPR039424">
    <property type="entry name" value="SBP_5"/>
</dbReference>
<dbReference type="Proteomes" id="UP000279422">
    <property type="component" value="Unassembled WGS sequence"/>
</dbReference>
<dbReference type="PANTHER" id="PTHR30290:SF62">
    <property type="entry name" value="OLIGOPEPTIDE ABC TRANSPORTER, PERIPLASMIC OLIGOPEPTIDE-BINDING PROTEIN"/>
    <property type="match status" value="1"/>
</dbReference>